<feature type="transmembrane region" description="Helical" evidence="6">
    <location>
        <begin position="177"/>
        <end position="196"/>
    </location>
</feature>
<keyword evidence="3 6" id="KW-0812">Transmembrane</keyword>
<evidence type="ECO:0000256" key="4">
    <source>
        <dbReference type="ARBA" id="ARBA00022989"/>
    </source>
</evidence>
<proteinExistence type="predicted"/>
<accession>A0ABU1TRH3</accession>
<dbReference type="InterPro" id="IPR012160">
    <property type="entry name" value="LtaS-like"/>
</dbReference>
<dbReference type="Pfam" id="PF00884">
    <property type="entry name" value="Sulfatase"/>
    <property type="match status" value="1"/>
</dbReference>
<dbReference type="PIRSF" id="PIRSF005091">
    <property type="entry name" value="Mmb_sulf_HI1246"/>
    <property type="match status" value="1"/>
</dbReference>
<protein>
    <submittedName>
        <fullName evidence="8">Phosphoglycerol transferase MdoB-like AlkP superfamily enzyme</fullName>
    </submittedName>
</protein>
<feature type="transmembrane region" description="Helical" evidence="6">
    <location>
        <begin position="90"/>
        <end position="113"/>
    </location>
</feature>
<feature type="domain" description="Sulfatase N-terminal" evidence="7">
    <location>
        <begin position="270"/>
        <end position="548"/>
    </location>
</feature>
<reference evidence="8 9" key="1">
    <citation type="submission" date="2023-07" db="EMBL/GenBank/DDBJ databases">
        <title>Sorghum-associated microbial communities from plants grown in Nebraska, USA.</title>
        <authorList>
            <person name="Schachtman D."/>
        </authorList>
    </citation>
    <scope>NUCLEOTIDE SEQUENCE [LARGE SCALE GENOMIC DNA]</scope>
    <source>
        <strain evidence="8 9">3773</strain>
    </source>
</reference>
<dbReference type="InterPro" id="IPR000917">
    <property type="entry name" value="Sulfatase_N"/>
</dbReference>
<dbReference type="RefSeq" id="WP_310027058.1">
    <property type="nucleotide sequence ID" value="NZ_JAVDVI010000010.1"/>
</dbReference>
<gene>
    <name evidence="8" type="ORF">J2X31_002490</name>
</gene>
<sequence length="643" mass="75181">MQQFFRFNEYKVLFYRIFLAYLFYFITRVLFYFYNSDLIVVDSFFEFFRLYYHGLAFDTTAILYSNGLFILLSILPLVINTKKGFQKFLFYLYFITNFIAWSTNFIDLIYYRFIFGRTTIAVMDSLEHESNKATLFGNFLVNYWHVFLLLVLFSCLWVCLYKKVKLAPEKPVKNFKYFGLSTLEFLFIVTMCIGGIRGDFKKSTRPINLLDANRYVSHISQGDLVLNTPFAIIRTISANSFKKQDFVQPEVIAKYIKPIKQYDHNPSTKPNVVVLILESYAREYISSFNKEQNIPNYKGYSPFVDSLAQHSMIFTNAYANGYKSIHGMSSILAGVPSFKDAFTSSPYTKQKIQSLISVLNDEGYDTNFFHGAPNGSMGFLGFGNILGIKNYYGKTEFNNDDEFDGVWGIWDEPFFQYMKTTLDKKQQPFMATLFSVSSHEPYKVPEKYEGKFPNGDVNIHKCIGYTDYALKQFFNEAKKQPWFDNTIFVLVADHGNTVFYEEYMKEFNRHTVPILFYSPNEKYFKAGKSDEWAQQIDIFPTIMDVMGYKKPFRSWGRSLVSKNEEEEPFVIKYSANIYQFMSGNYICTFDGKKATGFYDKNDRGMAKNLIANRNAEMDLIELKCKAFIQDYMERIIDKKLAEN</sequence>
<feature type="transmembrane region" description="Helical" evidence="6">
    <location>
        <begin position="12"/>
        <end position="34"/>
    </location>
</feature>
<keyword evidence="4 6" id="KW-1133">Transmembrane helix</keyword>
<dbReference type="InterPro" id="IPR050448">
    <property type="entry name" value="OpgB/LTA_synthase_biosynth"/>
</dbReference>
<evidence type="ECO:0000313" key="8">
    <source>
        <dbReference type="EMBL" id="MDR6968467.1"/>
    </source>
</evidence>
<evidence type="ECO:0000256" key="2">
    <source>
        <dbReference type="ARBA" id="ARBA00022475"/>
    </source>
</evidence>
<dbReference type="CDD" id="cd16015">
    <property type="entry name" value="LTA_synthase"/>
    <property type="match status" value="1"/>
</dbReference>
<dbReference type="Proteomes" id="UP001255185">
    <property type="component" value="Unassembled WGS sequence"/>
</dbReference>
<dbReference type="Gene3D" id="3.30.1120.80">
    <property type="match status" value="1"/>
</dbReference>
<dbReference type="Gene3D" id="3.40.720.10">
    <property type="entry name" value="Alkaline Phosphatase, subunit A"/>
    <property type="match status" value="1"/>
</dbReference>
<organism evidence="8 9">
    <name type="scientific">Flavobacterium arsenatis</name>
    <dbReference type="NCBI Taxonomy" id="1484332"/>
    <lineage>
        <taxon>Bacteria</taxon>
        <taxon>Pseudomonadati</taxon>
        <taxon>Bacteroidota</taxon>
        <taxon>Flavobacteriia</taxon>
        <taxon>Flavobacteriales</taxon>
        <taxon>Flavobacteriaceae</taxon>
        <taxon>Flavobacterium</taxon>
    </lineage>
</organism>
<evidence type="ECO:0000256" key="6">
    <source>
        <dbReference type="SAM" id="Phobius"/>
    </source>
</evidence>
<keyword evidence="2" id="KW-1003">Cell membrane</keyword>
<dbReference type="SUPFAM" id="SSF53649">
    <property type="entry name" value="Alkaline phosphatase-like"/>
    <property type="match status" value="1"/>
</dbReference>
<name>A0ABU1TRH3_9FLAO</name>
<dbReference type="EMBL" id="JAVDVI010000010">
    <property type="protein sequence ID" value="MDR6968467.1"/>
    <property type="molecule type" value="Genomic_DNA"/>
</dbReference>
<feature type="transmembrane region" description="Helical" evidence="6">
    <location>
        <begin position="143"/>
        <end position="161"/>
    </location>
</feature>
<evidence type="ECO:0000259" key="7">
    <source>
        <dbReference type="Pfam" id="PF00884"/>
    </source>
</evidence>
<comment type="subcellular location">
    <subcellularLocation>
        <location evidence="1">Cell membrane</location>
        <topology evidence="1">Multi-pass membrane protein</topology>
    </subcellularLocation>
</comment>
<evidence type="ECO:0000256" key="5">
    <source>
        <dbReference type="ARBA" id="ARBA00023136"/>
    </source>
</evidence>
<comment type="caution">
    <text evidence="8">The sequence shown here is derived from an EMBL/GenBank/DDBJ whole genome shotgun (WGS) entry which is preliminary data.</text>
</comment>
<evidence type="ECO:0000256" key="1">
    <source>
        <dbReference type="ARBA" id="ARBA00004651"/>
    </source>
</evidence>
<evidence type="ECO:0000256" key="3">
    <source>
        <dbReference type="ARBA" id="ARBA00022692"/>
    </source>
</evidence>
<keyword evidence="9" id="KW-1185">Reference proteome</keyword>
<evidence type="ECO:0000313" key="9">
    <source>
        <dbReference type="Proteomes" id="UP001255185"/>
    </source>
</evidence>
<feature type="transmembrane region" description="Helical" evidence="6">
    <location>
        <begin position="54"/>
        <end position="78"/>
    </location>
</feature>
<dbReference type="InterPro" id="IPR017850">
    <property type="entry name" value="Alkaline_phosphatase_core_sf"/>
</dbReference>
<dbReference type="PANTHER" id="PTHR47371:SF3">
    <property type="entry name" value="PHOSPHOGLYCEROL TRANSFERASE I"/>
    <property type="match status" value="1"/>
</dbReference>
<dbReference type="PANTHER" id="PTHR47371">
    <property type="entry name" value="LIPOTEICHOIC ACID SYNTHASE"/>
    <property type="match status" value="1"/>
</dbReference>
<keyword evidence="5 6" id="KW-0472">Membrane</keyword>